<evidence type="ECO:0000256" key="1">
    <source>
        <dbReference type="SAM" id="SignalP"/>
    </source>
</evidence>
<gene>
    <name evidence="2" type="ORF">D8674_008256</name>
</gene>
<name>A0A5N5HV79_9ROSA</name>
<keyword evidence="3" id="KW-1185">Reference proteome</keyword>
<sequence>MMSKTTISINLVWHLISPLFSFKGYVSSKQVAYLCSQFGGKPSGLGNMMEMSKKPMIGSLGKFSSLDVGLEEEATNALVLQEATIEVARQETSSSYVLEDAENISEMFSESKTKARPKL</sequence>
<dbReference type="EMBL" id="SMOL01000143">
    <property type="protein sequence ID" value="KAB2630737.1"/>
    <property type="molecule type" value="Genomic_DNA"/>
</dbReference>
<evidence type="ECO:0000313" key="2">
    <source>
        <dbReference type="EMBL" id="KAB2630737.1"/>
    </source>
</evidence>
<reference evidence="2 3" key="3">
    <citation type="submission" date="2019-11" db="EMBL/GenBank/DDBJ databases">
        <title>A de novo genome assembly of a pear dwarfing rootstock.</title>
        <authorList>
            <person name="Wang F."/>
            <person name="Wang J."/>
            <person name="Li S."/>
            <person name="Zhang Y."/>
            <person name="Fang M."/>
            <person name="Ma L."/>
            <person name="Zhao Y."/>
            <person name="Jiang S."/>
        </authorList>
    </citation>
    <scope>NUCLEOTIDE SEQUENCE [LARGE SCALE GENOMIC DNA]</scope>
    <source>
        <strain evidence="2">S2</strain>
        <tissue evidence="2">Leaf</tissue>
    </source>
</reference>
<evidence type="ECO:0000313" key="3">
    <source>
        <dbReference type="Proteomes" id="UP000327157"/>
    </source>
</evidence>
<dbReference type="AlphaFoldDB" id="A0A5N5HV79"/>
<feature type="chain" id="PRO_5024444899" evidence="1">
    <location>
        <begin position="29"/>
        <end position="119"/>
    </location>
</feature>
<accession>A0A5N5HV79</accession>
<dbReference type="Proteomes" id="UP000327157">
    <property type="component" value="Chromosome 12"/>
</dbReference>
<reference evidence="3" key="2">
    <citation type="submission" date="2019-10" db="EMBL/GenBank/DDBJ databases">
        <title>A de novo genome assembly of a pear dwarfing rootstock.</title>
        <authorList>
            <person name="Wang F."/>
            <person name="Wang J."/>
            <person name="Li S."/>
            <person name="Zhang Y."/>
            <person name="Fang M."/>
            <person name="Ma L."/>
            <person name="Zhao Y."/>
            <person name="Jiang S."/>
        </authorList>
    </citation>
    <scope>NUCLEOTIDE SEQUENCE [LARGE SCALE GENOMIC DNA]</scope>
</reference>
<protein>
    <submittedName>
        <fullName evidence="2">Uncharacterized protein</fullName>
    </submittedName>
</protein>
<keyword evidence="1" id="KW-0732">Signal</keyword>
<reference evidence="2 3" key="1">
    <citation type="submission" date="2019-09" db="EMBL/GenBank/DDBJ databases">
        <authorList>
            <person name="Ou C."/>
        </authorList>
    </citation>
    <scope>NUCLEOTIDE SEQUENCE [LARGE SCALE GENOMIC DNA]</scope>
    <source>
        <strain evidence="2">S2</strain>
        <tissue evidence="2">Leaf</tissue>
    </source>
</reference>
<feature type="signal peptide" evidence="1">
    <location>
        <begin position="1"/>
        <end position="28"/>
    </location>
</feature>
<proteinExistence type="predicted"/>
<comment type="caution">
    <text evidence="2">The sequence shown here is derived from an EMBL/GenBank/DDBJ whole genome shotgun (WGS) entry which is preliminary data.</text>
</comment>
<organism evidence="2 3">
    <name type="scientific">Pyrus ussuriensis x Pyrus communis</name>
    <dbReference type="NCBI Taxonomy" id="2448454"/>
    <lineage>
        <taxon>Eukaryota</taxon>
        <taxon>Viridiplantae</taxon>
        <taxon>Streptophyta</taxon>
        <taxon>Embryophyta</taxon>
        <taxon>Tracheophyta</taxon>
        <taxon>Spermatophyta</taxon>
        <taxon>Magnoliopsida</taxon>
        <taxon>eudicotyledons</taxon>
        <taxon>Gunneridae</taxon>
        <taxon>Pentapetalae</taxon>
        <taxon>rosids</taxon>
        <taxon>fabids</taxon>
        <taxon>Rosales</taxon>
        <taxon>Rosaceae</taxon>
        <taxon>Amygdaloideae</taxon>
        <taxon>Maleae</taxon>
        <taxon>Pyrus</taxon>
    </lineage>
</organism>